<dbReference type="InterPro" id="IPR043777">
    <property type="entry name" value="DUF5719"/>
</dbReference>
<gene>
    <name evidence="1" type="ORF">EDM22_18675</name>
</gene>
<evidence type="ECO:0000313" key="2">
    <source>
        <dbReference type="Proteomes" id="UP000275048"/>
    </source>
</evidence>
<dbReference type="EMBL" id="RHHB01000073">
    <property type="protein sequence ID" value="RNB43393.1"/>
    <property type="molecule type" value="Genomic_DNA"/>
</dbReference>
<keyword evidence="2" id="KW-1185">Reference proteome</keyword>
<sequence>MLHGVARGVGAVAVAALAVGAFIAADSFERPGVRIDPPSVVVEPEESSQVRVCSGPLLVLADDAADATTASSFGSTSVVTTADPADAPIEETGLDAPGNPDAATDGTPLVVASEPGSVVAGMLAAAQSQTASSEEISGFAASACIEPAAEAWLVGGATDVGRSSLVLLANPGDVASTVDVRVIGEAGPIEAPSAIGITVPARSQRVLSLAGLAPNVVSPVVHVTSTGGPIAASLEHTIVRGLDPSGVELVTPVAAPAPEQVIPGFVVTSAGGVAPQEDEAAGDEFPAVRLLAPGDAGVEVNVTVRSDSGEAVSELSVSLQGGRVIDVPLGNLQTGSYTVLLDADGPVVGAARATAEVEGDGGPVPADLAWTAATAPLLDRAAIAVAPGPSPTLHLANPGGDPLDVTLTLGGAERTITVAGGAATSIAVDPRSSVLVADGAGLHASVSYRGDGELASLSVQPPGPLDAPIRVYPH</sequence>
<comment type="caution">
    <text evidence="1">The sequence shown here is derived from an EMBL/GenBank/DDBJ whole genome shotgun (WGS) entry which is preliminary data.</text>
</comment>
<name>A0A3M7ZWQ3_9MICO</name>
<evidence type="ECO:0008006" key="3">
    <source>
        <dbReference type="Google" id="ProtNLM"/>
    </source>
</evidence>
<reference evidence="1 2" key="1">
    <citation type="submission" date="2018-10" db="EMBL/GenBank/DDBJ databases">
        <title>Isolation, diversity and antibacterial activity of antinobacteria from the wheat rhizosphere soil.</title>
        <authorList>
            <person name="Sun T."/>
        </authorList>
    </citation>
    <scope>NUCLEOTIDE SEQUENCE [LARGE SCALE GENOMIC DNA]</scope>
    <source>
        <strain evidence="1 2">SJ-23</strain>
    </source>
</reference>
<protein>
    <recommendedName>
        <fullName evidence="3">Large extracellular alpha-helical protein</fullName>
    </recommendedName>
</protein>
<dbReference type="Proteomes" id="UP000275048">
    <property type="component" value="Unassembled WGS sequence"/>
</dbReference>
<dbReference type="AlphaFoldDB" id="A0A3M7ZWQ3"/>
<proteinExistence type="predicted"/>
<organism evidence="1 2">
    <name type="scientific">Agromyces tardus</name>
    <dbReference type="NCBI Taxonomy" id="2583849"/>
    <lineage>
        <taxon>Bacteria</taxon>
        <taxon>Bacillati</taxon>
        <taxon>Actinomycetota</taxon>
        <taxon>Actinomycetes</taxon>
        <taxon>Micrococcales</taxon>
        <taxon>Microbacteriaceae</taxon>
        <taxon>Agromyces</taxon>
    </lineage>
</organism>
<accession>A0A3M7ZWQ3</accession>
<evidence type="ECO:0000313" key="1">
    <source>
        <dbReference type="EMBL" id="RNB43393.1"/>
    </source>
</evidence>
<dbReference type="Pfam" id="PF18986">
    <property type="entry name" value="DUF5719"/>
    <property type="match status" value="1"/>
</dbReference>